<proteinExistence type="predicted"/>
<evidence type="ECO:0000313" key="3">
    <source>
        <dbReference type="Proteomes" id="UP000177810"/>
    </source>
</evidence>
<dbReference type="InterPro" id="IPR001296">
    <property type="entry name" value="Glyco_trans_1"/>
</dbReference>
<sequence length="370" mass="43003">MKLLFISGDTALAQGKKGPFYYLLEEFSKYWERIDIICPKTSQRVFNIFGNVFIHSSNKSRIFHPWFILKKGVEIYKEQKFDIFGIHSYPPFYNDIGGCWLYNKIKTPYVLEVMHIVGHPKAGDFKEWFYKILNRIFLRFSAKKAKAIRVINQKQVPEFLKKVGVGTEKIKYVPAFYIDLDVFKPYNLGKKYDLVFSGRLVKNKGIMILLKAIKKLIAQNSSLKTIIIGDGPLRPRIERYIKKHSLQENVFFAGWVPGTEDVAKIYNQSKIFVMPSFNEGGPRVVLEAMACKVPIITTRVGAMIDIIKDKENGIFINWDAEDITQKALVLLQDDELRKKIAENGYQTVQQFERRKTIRDYADNYLKLANR</sequence>
<dbReference type="Gene3D" id="3.40.50.2000">
    <property type="entry name" value="Glycogen Phosphorylase B"/>
    <property type="match status" value="2"/>
</dbReference>
<dbReference type="Proteomes" id="UP000177810">
    <property type="component" value="Unassembled WGS sequence"/>
</dbReference>
<feature type="domain" description="Glycosyl transferase family 1" evidence="1">
    <location>
        <begin position="189"/>
        <end position="346"/>
    </location>
</feature>
<comment type="caution">
    <text evidence="2">The sequence shown here is derived from an EMBL/GenBank/DDBJ whole genome shotgun (WGS) entry which is preliminary data.</text>
</comment>
<gene>
    <name evidence="2" type="ORF">A2V69_01410</name>
</gene>
<dbReference type="GO" id="GO:0016757">
    <property type="term" value="F:glycosyltransferase activity"/>
    <property type="evidence" value="ECO:0007669"/>
    <property type="project" value="InterPro"/>
</dbReference>
<accession>A0A1G2F6F8</accession>
<evidence type="ECO:0000259" key="1">
    <source>
        <dbReference type="Pfam" id="PF00534"/>
    </source>
</evidence>
<reference evidence="2 3" key="1">
    <citation type="journal article" date="2016" name="Nat. Commun.">
        <title>Thousands of microbial genomes shed light on interconnected biogeochemical processes in an aquifer system.</title>
        <authorList>
            <person name="Anantharaman K."/>
            <person name="Brown C.T."/>
            <person name="Hug L.A."/>
            <person name="Sharon I."/>
            <person name="Castelle C.J."/>
            <person name="Probst A.J."/>
            <person name="Thomas B.C."/>
            <person name="Singh A."/>
            <person name="Wilkins M.J."/>
            <person name="Karaoz U."/>
            <person name="Brodie E.L."/>
            <person name="Williams K.H."/>
            <person name="Hubbard S.S."/>
            <person name="Banfield J.F."/>
        </authorList>
    </citation>
    <scope>NUCLEOTIDE SEQUENCE [LARGE SCALE GENOMIC DNA]</scope>
</reference>
<dbReference type="SUPFAM" id="SSF53756">
    <property type="entry name" value="UDP-Glycosyltransferase/glycogen phosphorylase"/>
    <property type="match status" value="1"/>
</dbReference>
<name>A0A1G2F6F8_9BACT</name>
<dbReference type="STRING" id="1801990.A2V69_01410"/>
<dbReference type="AlphaFoldDB" id="A0A1G2F6F8"/>
<protein>
    <recommendedName>
        <fullName evidence="1">Glycosyl transferase family 1 domain-containing protein</fullName>
    </recommendedName>
</protein>
<dbReference type="PANTHER" id="PTHR45947:SF3">
    <property type="entry name" value="SULFOQUINOVOSYL TRANSFERASE SQD2"/>
    <property type="match status" value="1"/>
</dbReference>
<organism evidence="2 3">
    <name type="scientific">Candidatus Portnoybacteria bacterium RBG_13_40_8</name>
    <dbReference type="NCBI Taxonomy" id="1801990"/>
    <lineage>
        <taxon>Bacteria</taxon>
        <taxon>Candidatus Portnoyibacteriota</taxon>
    </lineage>
</organism>
<evidence type="ECO:0000313" key="2">
    <source>
        <dbReference type="EMBL" id="OGZ33168.1"/>
    </source>
</evidence>
<dbReference type="EMBL" id="MHMT01000003">
    <property type="protein sequence ID" value="OGZ33168.1"/>
    <property type="molecule type" value="Genomic_DNA"/>
</dbReference>
<dbReference type="PANTHER" id="PTHR45947">
    <property type="entry name" value="SULFOQUINOVOSYL TRANSFERASE SQD2"/>
    <property type="match status" value="1"/>
</dbReference>
<dbReference type="CDD" id="cd03801">
    <property type="entry name" value="GT4_PimA-like"/>
    <property type="match status" value="1"/>
</dbReference>
<dbReference type="Pfam" id="PF00534">
    <property type="entry name" value="Glycos_transf_1"/>
    <property type="match status" value="1"/>
</dbReference>
<dbReference type="InterPro" id="IPR050194">
    <property type="entry name" value="Glycosyltransferase_grp1"/>
</dbReference>